<evidence type="ECO:0000313" key="2">
    <source>
        <dbReference type="EMBL" id="CAF1216890.1"/>
    </source>
</evidence>
<dbReference type="Proteomes" id="UP000681722">
    <property type="component" value="Unassembled WGS sequence"/>
</dbReference>
<dbReference type="EMBL" id="CAJNOK010015031">
    <property type="protein sequence ID" value="CAF1216890.1"/>
    <property type="molecule type" value="Genomic_DNA"/>
</dbReference>
<evidence type="ECO:0000313" key="5">
    <source>
        <dbReference type="Proteomes" id="UP000663829"/>
    </source>
</evidence>
<dbReference type="EMBL" id="CAJOBA010036565">
    <property type="protein sequence ID" value="CAF4025269.1"/>
    <property type="molecule type" value="Genomic_DNA"/>
</dbReference>
<dbReference type="Proteomes" id="UP000677228">
    <property type="component" value="Unassembled WGS sequence"/>
</dbReference>
<evidence type="ECO:0000313" key="4">
    <source>
        <dbReference type="EMBL" id="CAF4025269.1"/>
    </source>
</evidence>
<reference evidence="1" key="1">
    <citation type="submission" date="2021-02" db="EMBL/GenBank/DDBJ databases">
        <authorList>
            <person name="Nowell W R."/>
        </authorList>
    </citation>
    <scope>NUCLEOTIDE SEQUENCE</scope>
</reference>
<evidence type="ECO:0000313" key="3">
    <source>
        <dbReference type="EMBL" id="CAF3848094.1"/>
    </source>
</evidence>
<dbReference type="EMBL" id="CAJOBC010005002">
    <property type="protein sequence ID" value="CAF3848094.1"/>
    <property type="molecule type" value="Genomic_DNA"/>
</dbReference>
<sequence>MLPLYNSIFFRPPLQKRLTIKAWIQHCPSCGYCNTVIDGQTSDMAQVYIRKNFMTSPQYQQQLKSSEYPALANYFLCYSLILENEEKFQEAYKQSQYAAWVCDDDKGQNYETGAKNCRLRTAELIDKVKQQQKQQHEPANHEEEDINLIHIDVLRRAEQFEQALNLIKQELNKNSSTNVLKFQQHLCETKDKKCYTMNDVKKSS</sequence>
<organism evidence="1 5">
    <name type="scientific">Didymodactylos carnosus</name>
    <dbReference type="NCBI Taxonomy" id="1234261"/>
    <lineage>
        <taxon>Eukaryota</taxon>
        <taxon>Metazoa</taxon>
        <taxon>Spiralia</taxon>
        <taxon>Gnathifera</taxon>
        <taxon>Rotifera</taxon>
        <taxon>Eurotatoria</taxon>
        <taxon>Bdelloidea</taxon>
        <taxon>Philodinida</taxon>
        <taxon>Philodinidae</taxon>
        <taxon>Didymodactylos</taxon>
    </lineage>
</organism>
<protein>
    <submittedName>
        <fullName evidence="1">Uncharacterized protein</fullName>
    </submittedName>
</protein>
<keyword evidence="5" id="KW-1185">Reference proteome</keyword>
<evidence type="ECO:0000313" key="1">
    <source>
        <dbReference type="EMBL" id="CAF1082460.1"/>
    </source>
</evidence>
<dbReference type="OrthoDB" id="10006385at2759"/>
<name>A0A814MQ87_9BILA</name>
<comment type="caution">
    <text evidence="1">The sequence shown here is derived from an EMBL/GenBank/DDBJ whole genome shotgun (WGS) entry which is preliminary data.</text>
</comment>
<dbReference type="Proteomes" id="UP000682733">
    <property type="component" value="Unassembled WGS sequence"/>
</dbReference>
<proteinExistence type="predicted"/>
<dbReference type="AlphaFoldDB" id="A0A814MQ87"/>
<dbReference type="EMBL" id="CAJNOQ010005003">
    <property type="protein sequence ID" value="CAF1082460.1"/>
    <property type="molecule type" value="Genomic_DNA"/>
</dbReference>
<accession>A0A814MQ87</accession>
<gene>
    <name evidence="1" type="ORF">GPM918_LOCUS17837</name>
    <name evidence="2" type="ORF">OVA965_LOCUS24725</name>
    <name evidence="3" type="ORF">SRO942_LOCUS17831</name>
    <name evidence="4" type="ORF">TMI583_LOCUS25444</name>
</gene>
<dbReference type="Proteomes" id="UP000663829">
    <property type="component" value="Unassembled WGS sequence"/>
</dbReference>